<dbReference type="Proteomes" id="UP000317977">
    <property type="component" value="Unassembled WGS sequence"/>
</dbReference>
<accession>A0A5C6EP56</accession>
<dbReference type="PANTHER" id="PTHR37946">
    <property type="entry name" value="SLL1969 PROTEIN"/>
    <property type="match status" value="1"/>
</dbReference>
<evidence type="ECO:0008006" key="3">
    <source>
        <dbReference type="Google" id="ProtNLM"/>
    </source>
</evidence>
<comment type="caution">
    <text evidence="1">The sequence shown here is derived from an EMBL/GenBank/DDBJ whole genome shotgun (WGS) entry which is preliminary data.</text>
</comment>
<dbReference type="EMBL" id="SJPX01000004">
    <property type="protein sequence ID" value="TWU49411.1"/>
    <property type="molecule type" value="Genomic_DNA"/>
</dbReference>
<reference evidence="1 2" key="1">
    <citation type="submission" date="2019-02" db="EMBL/GenBank/DDBJ databases">
        <title>Deep-cultivation of Planctomycetes and their phenomic and genomic characterization uncovers novel biology.</title>
        <authorList>
            <person name="Wiegand S."/>
            <person name="Jogler M."/>
            <person name="Boedeker C."/>
            <person name="Pinto D."/>
            <person name="Vollmers J."/>
            <person name="Rivas-Marin E."/>
            <person name="Kohn T."/>
            <person name="Peeters S.H."/>
            <person name="Heuer A."/>
            <person name="Rast P."/>
            <person name="Oberbeckmann S."/>
            <person name="Bunk B."/>
            <person name="Jeske O."/>
            <person name="Meyerdierks A."/>
            <person name="Storesund J.E."/>
            <person name="Kallscheuer N."/>
            <person name="Luecker S."/>
            <person name="Lage O.M."/>
            <person name="Pohl T."/>
            <person name="Merkel B.J."/>
            <person name="Hornburger P."/>
            <person name="Mueller R.-W."/>
            <person name="Bruemmer F."/>
            <person name="Labrenz M."/>
            <person name="Spormann A.M."/>
            <person name="Op Den Camp H."/>
            <person name="Overmann J."/>
            <person name="Amann R."/>
            <person name="Jetten M.S.M."/>
            <person name="Mascher T."/>
            <person name="Medema M.H."/>
            <person name="Devos D.P."/>
            <person name="Kaster A.-K."/>
            <person name="Ovreas L."/>
            <person name="Rohde M."/>
            <person name="Galperin M.Y."/>
            <person name="Jogler C."/>
        </authorList>
    </citation>
    <scope>NUCLEOTIDE SEQUENCE [LARGE SCALE GENOMIC DNA]</scope>
    <source>
        <strain evidence="1 2">Poly59</strain>
    </source>
</reference>
<dbReference type="Gene3D" id="3.40.50.1820">
    <property type="entry name" value="alpha/beta hydrolase"/>
    <property type="match status" value="1"/>
</dbReference>
<keyword evidence="2" id="KW-1185">Reference proteome</keyword>
<evidence type="ECO:0000313" key="1">
    <source>
        <dbReference type="EMBL" id="TWU49411.1"/>
    </source>
</evidence>
<dbReference type="RefSeq" id="WP_186776381.1">
    <property type="nucleotide sequence ID" value="NZ_SJPX01000004.1"/>
</dbReference>
<proteinExistence type="predicted"/>
<gene>
    <name evidence="1" type="ORF">Poly59_40260</name>
</gene>
<evidence type="ECO:0000313" key="2">
    <source>
        <dbReference type="Proteomes" id="UP000317977"/>
    </source>
</evidence>
<sequence>MGIDAATGSQASLQLPERVILIPGLLEPRPFLWPLQGSLARHGFRAECWRDRVVFRNLERSVDRLSAAIAGDANQDGSIGIVTHSFGDWVARAAIAKSRRHRVTAMVSLAPVMRAGFFPSLLYGVTWNLIPEIKIIMNRVDASANLDCDDRVRRLVVWSRFDESLRSVSLDHVRNLQVRRVFATHLTIVCQPNVLKLTRQFLLSGNQFSK</sequence>
<organism evidence="1 2">
    <name type="scientific">Rubripirellula reticaptiva</name>
    <dbReference type="NCBI Taxonomy" id="2528013"/>
    <lineage>
        <taxon>Bacteria</taxon>
        <taxon>Pseudomonadati</taxon>
        <taxon>Planctomycetota</taxon>
        <taxon>Planctomycetia</taxon>
        <taxon>Pirellulales</taxon>
        <taxon>Pirellulaceae</taxon>
        <taxon>Rubripirellula</taxon>
    </lineage>
</organism>
<dbReference type="SUPFAM" id="SSF53474">
    <property type="entry name" value="alpha/beta-Hydrolases"/>
    <property type="match status" value="1"/>
</dbReference>
<dbReference type="PANTHER" id="PTHR37946:SF1">
    <property type="entry name" value="SLL1969 PROTEIN"/>
    <property type="match status" value="1"/>
</dbReference>
<protein>
    <recommendedName>
        <fullName evidence="3">Alpha/beta hydrolase family protein</fullName>
    </recommendedName>
</protein>
<name>A0A5C6EP56_9BACT</name>
<dbReference type="AlphaFoldDB" id="A0A5C6EP56"/>
<dbReference type="InterPro" id="IPR029058">
    <property type="entry name" value="AB_hydrolase_fold"/>
</dbReference>